<gene>
    <name evidence="3" type="ORF">VDBG_03282</name>
</gene>
<evidence type="ECO:0000313" key="4">
    <source>
        <dbReference type="Proteomes" id="UP000008698"/>
    </source>
</evidence>
<name>C9SDQ3_VERA1</name>
<dbReference type="Proteomes" id="UP000008698">
    <property type="component" value="Unassembled WGS sequence"/>
</dbReference>
<evidence type="ECO:0000256" key="1">
    <source>
        <dbReference type="SAM" id="Coils"/>
    </source>
</evidence>
<organism evidence="4">
    <name type="scientific">Verticillium alfalfae (strain VaMs.102 / ATCC MYA-4576 / FGSC 10136)</name>
    <name type="common">Verticillium wilt of alfalfa</name>
    <name type="synonym">Verticillium albo-atrum</name>
    <dbReference type="NCBI Taxonomy" id="526221"/>
    <lineage>
        <taxon>Eukaryota</taxon>
        <taxon>Fungi</taxon>
        <taxon>Dikarya</taxon>
        <taxon>Ascomycota</taxon>
        <taxon>Pezizomycotina</taxon>
        <taxon>Sordariomycetes</taxon>
        <taxon>Hypocreomycetidae</taxon>
        <taxon>Glomerellales</taxon>
        <taxon>Plectosphaerellaceae</taxon>
        <taxon>Verticillium</taxon>
    </lineage>
</organism>
<dbReference type="eggNOG" id="ENOG502SS15">
    <property type="taxonomic scope" value="Eukaryota"/>
</dbReference>
<evidence type="ECO:0000313" key="3">
    <source>
        <dbReference type="EMBL" id="EEY17173.1"/>
    </source>
</evidence>
<proteinExistence type="predicted"/>
<dbReference type="KEGG" id="val:VDBG_03282"/>
<keyword evidence="1" id="KW-0175">Coiled coil</keyword>
<reference evidence="4" key="1">
    <citation type="journal article" date="2011" name="PLoS Pathog.">
        <title>Comparative genomics yields insights into niche adaptation of plant vascular wilt pathogens.</title>
        <authorList>
            <person name="Klosterman S.J."/>
            <person name="Subbarao K.V."/>
            <person name="Kang S."/>
            <person name="Veronese P."/>
            <person name="Gold S.E."/>
            <person name="Thomma B.P.H.J."/>
            <person name="Chen Z."/>
            <person name="Henrissat B."/>
            <person name="Lee Y.-H."/>
            <person name="Park J."/>
            <person name="Garcia-Pedrajas M.D."/>
            <person name="Barbara D.J."/>
            <person name="Anchieta A."/>
            <person name="de Jonge R."/>
            <person name="Santhanam P."/>
            <person name="Maruthachalam K."/>
            <person name="Atallah Z."/>
            <person name="Amyotte S.G."/>
            <person name="Paz Z."/>
            <person name="Inderbitzin P."/>
            <person name="Hayes R.J."/>
            <person name="Heiman D.I."/>
            <person name="Young S."/>
            <person name="Zeng Q."/>
            <person name="Engels R."/>
            <person name="Galagan J."/>
            <person name="Cuomo C.A."/>
            <person name="Dobinson K.F."/>
            <person name="Ma L.-J."/>
        </authorList>
    </citation>
    <scope>NUCLEOTIDE SEQUENCE [LARGE SCALE GENOMIC DNA]</scope>
    <source>
        <strain evidence="4">VaMs.102 / ATCC MYA-4576 / FGSC 10136</strain>
    </source>
</reference>
<feature type="coiled-coil region" evidence="1">
    <location>
        <begin position="30"/>
        <end position="71"/>
    </location>
</feature>
<dbReference type="AlphaFoldDB" id="C9SDQ3"/>
<dbReference type="STRING" id="526221.C9SDQ3"/>
<dbReference type="Gene3D" id="1.10.287.1490">
    <property type="match status" value="1"/>
</dbReference>
<evidence type="ECO:0000256" key="2">
    <source>
        <dbReference type="SAM" id="MobiDB-lite"/>
    </source>
</evidence>
<dbReference type="GeneID" id="9533712"/>
<keyword evidence="4" id="KW-1185">Reference proteome</keyword>
<dbReference type="HOGENOM" id="CLU_1256897_0_0_1"/>
<sequence>MFGNVFLHRGRAPARFAELETLVERVDGERAEAVEAKTAQEEAVEALEARLAAAVDEMEALSDRVEAVTAAKAREVAALNRQAGKALAVRDARVAELRDEVDRVNGALRGAYETIKDLRVDKAGVERDLAREKERAEGVMDAMRAELERVVSASREMLSQQPAAGADGEEQGVLSSPLKGGVDGRRGRLLSGDLARRASGRKRRRHDSGMGLLEEDEVDI</sequence>
<dbReference type="EMBL" id="DS985216">
    <property type="protein sequence ID" value="EEY17173.1"/>
    <property type="molecule type" value="Genomic_DNA"/>
</dbReference>
<protein>
    <submittedName>
        <fullName evidence="3">Uncharacterized protein</fullName>
    </submittedName>
</protein>
<accession>C9SDQ3</accession>
<dbReference type="RefSeq" id="XP_003007143.1">
    <property type="nucleotide sequence ID" value="XM_003007097.1"/>
</dbReference>
<dbReference type="OrthoDB" id="3532430at2759"/>
<feature type="region of interest" description="Disordered" evidence="2">
    <location>
        <begin position="156"/>
        <end position="220"/>
    </location>
</feature>
<feature type="coiled-coil region" evidence="1">
    <location>
        <begin position="115"/>
        <end position="146"/>
    </location>
</feature>